<comment type="similarity">
    <text evidence="9">Belongs to the G-protein coupled receptor 1 family.</text>
</comment>
<evidence type="ECO:0000313" key="13">
    <source>
        <dbReference type="Proteomes" id="UP001642483"/>
    </source>
</evidence>
<evidence type="ECO:0000256" key="7">
    <source>
        <dbReference type="ARBA" id="ARBA00023170"/>
    </source>
</evidence>
<evidence type="ECO:0000256" key="9">
    <source>
        <dbReference type="RuleBase" id="RU000688"/>
    </source>
</evidence>
<proteinExistence type="inferred from homology"/>
<evidence type="ECO:0000256" key="1">
    <source>
        <dbReference type="ARBA" id="ARBA00004651"/>
    </source>
</evidence>
<comment type="caution">
    <text evidence="12">The sequence shown here is derived from an EMBL/GenBank/DDBJ whole genome shotgun (WGS) entry which is preliminary data.</text>
</comment>
<evidence type="ECO:0000256" key="6">
    <source>
        <dbReference type="ARBA" id="ARBA00023136"/>
    </source>
</evidence>
<keyword evidence="3 9" id="KW-0812">Transmembrane</keyword>
<keyword evidence="6 10" id="KW-0472">Membrane</keyword>
<dbReference type="PROSITE" id="PS50262">
    <property type="entry name" value="G_PROTEIN_RECEP_F1_2"/>
    <property type="match status" value="1"/>
</dbReference>
<evidence type="ECO:0000256" key="5">
    <source>
        <dbReference type="ARBA" id="ARBA00023040"/>
    </source>
</evidence>
<accession>A0ABP0GRA3</accession>
<dbReference type="Gene3D" id="1.20.1070.10">
    <property type="entry name" value="Rhodopsin 7-helix transmembrane proteins"/>
    <property type="match status" value="1"/>
</dbReference>
<dbReference type="SUPFAM" id="SSF81321">
    <property type="entry name" value="Family A G protein-coupled receptor-like"/>
    <property type="match status" value="1"/>
</dbReference>
<dbReference type="InterPro" id="IPR000276">
    <property type="entry name" value="GPCR_Rhodpsn"/>
</dbReference>
<feature type="transmembrane region" description="Helical" evidence="10">
    <location>
        <begin position="107"/>
        <end position="133"/>
    </location>
</feature>
<dbReference type="Proteomes" id="UP001642483">
    <property type="component" value="Unassembled WGS sequence"/>
</dbReference>
<evidence type="ECO:0000256" key="2">
    <source>
        <dbReference type="ARBA" id="ARBA00022475"/>
    </source>
</evidence>
<keyword evidence="4 10" id="KW-1133">Transmembrane helix</keyword>
<feature type="domain" description="G-protein coupled receptors family 1 profile" evidence="11">
    <location>
        <begin position="86"/>
        <end position="353"/>
    </location>
</feature>
<protein>
    <recommendedName>
        <fullName evidence="11">G-protein coupled receptors family 1 profile domain-containing protein</fullName>
    </recommendedName>
</protein>
<feature type="transmembrane region" description="Helical" evidence="10">
    <location>
        <begin position="247"/>
        <end position="272"/>
    </location>
</feature>
<evidence type="ECO:0000259" key="11">
    <source>
        <dbReference type="PROSITE" id="PS50262"/>
    </source>
</evidence>
<reference evidence="12 13" key="1">
    <citation type="submission" date="2024-02" db="EMBL/GenBank/DDBJ databases">
        <authorList>
            <person name="Daric V."/>
            <person name="Darras S."/>
        </authorList>
    </citation>
    <scope>NUCLEOTIDE SEQUENCE [LARGE SCALE GENOMIC DNA]</scope>
</reference>
<dbReference type="PRINTS" id="PR00237">
    <property type="entry name" value="GPCRRHODOPSN"/>
</dbReference>
<keyword evidence="7 9" id="KW-0675">Receptor</keyword>
<dbReference type="PANTHER" id="PTHR24249">
    <property type="entry name" value="HISTAMINE RECEPTOR-RELATED G-PROTEIN COUPLED RECEPTOR"/>
    <property type="match status" value="1"/>
</dbReference>
<keyword evidence="5 9" id="KW-0297">G-protein coupled receptor</keyword>
<evidence type="ECO:0000256" key="8">
    <source>
        <dbReference type="ARBA" id="ARBA00023224"/>
    </source>
</evidence>
<feature type="transmembrane region" description="Helical" evidence="10">
    <location>
        <begin position="153"/>
        <end position="178"/>
    </location>
</feature>
<dbReference type="CDD" id="cd00637">
    <property type="entry name" value="7tm_classA_rhodopsin-like"/>
    <property type="match status" value="1"/>
</dbReference>
<evidence type="ECO:0000256" key="4">
    <source>
        <dbReference type="ARBA" id="ARBA00022989"/>
    </source>
</evidence>
<dbReference type="InterPro" id="IPR050569">
    <property type="entry name" value="TAAR"/>
</dbReference>
<keyword evidence="13" id="KW-1185">Reference proteome</keyword>
<evidence type="ECO:0000256" key="3">
    <source>
        <dbReference type="ARBA" id="ARBA00022692"/>
    </source>
</evidence>
<feature type="transmembrane region" description="Helical" evidence="10">
    <location>
        <begin position="305"/>
        <end position="327"/>
    </location>
</feature>
<dbReference type="Pfam" id="PF00001">
    <property type="entry name" value="7tm_1"/>
    <property type="match status" value="1"/>
</dbReference>
<feature type="transmembrane region" description="Helical" evidence="10">
    <location>
        <begin position="198"/>
        <end position="217"/>
    </location>
</feature>
<feature type="transmembrane region" description="Helical" evidence="10">
    <location>
        <begin position="69"/>
        <end position="95"/>
    </location>
</feature>
<feature type="transmembrane region" description="Helical" evidence="10">
    <location>
        <begin position="333"/>
        <end position="353"/>
    </location>
</feature>
<evidence type="ECO:0000313" key="12">
    <source>
        <dbReference type="EMBL" id="CAK8694105.1"/>
    </source>
</evidence>
<dbReference type="PROSITE" id="PS00237">
    <property type="entry name" value="G_PROTEIN_RECEP_F1_1"/>
    <property type="match status" value="1"/>
</dbReference>
<gene>
    <name evidence="12" type="ORF">CVLEPA_LOCUS27373</name>
</gene>
<evidence type="ECO:0000256" key="10">
    <source>
        <dbReference type="SAM" id="Phobius"/>
    </source>
</evidence>
<keyword evidence="2" id="KW-1003">Cell membrane</keyword>
<dbReference type="EMBL" id="CAWYQH010000141">
    <property type="protein sequence ID" value="CAK8694105.1"/>
    <property type="molecule type" value="Genomic_DNA"/>
</dbReference>
<organism evidence="12 13">
    <name type="scientific">Clavelina lepadiformis</name>
    <name type="common">Light-bulb sea squirt</name>
    <name type="synonym">Ascidia lepadiformis</name>
    <dbReference type="NCBI Taxonomy" id="159417"/>
    <lineage>
        <taxon>Eukaryota</taxon>
        <taxon>Metazoa</taxon>
        <taxon>Chordata</taxon>
        <taxon>Tunicata</taxon>
        <taxon>Ascidiacea</taxon>
        <taxon>Aplousobranchia</taxon>
        <taxon>Clavelinidae</taxon>
        <taxon>Clavelina</taxon>
    </lineage>
</organism>
<dbReference type="InterPro" id="IPR017452">
    <property type="entry name" value="GPCR_Rhodpsn_7TM"/>
</dbReference>
<name>A0ABP0GRA3_CLALP</name>
<keyword evidence="8 9" id="KW-0807">Transducer</keyword>
<comment type="subcellular location">
    <subcellularLocation>
        <location evidence="1">Cell membrane</location>
        <topology evidence="1">Multi-pass membrane protein</topology>
    </subcellularLocation>
</comment>
<sequence>MTQRNDVNFNVFTSTKTLSTSGHTNVTEISAQQNQTWTNKWNTFCSYETDQVCADIPLNQCSTCRHYSFWLFFTLIFLLAVWILLANSFVIAYIIKRKKSLRTSLDLLKGSLAVTDLLTGILLLTTALPNIVWTTRLTSRQLYVETRKLADTPVAIVSATLYLLLISSTLYHLVLMSYNRFAAIKWPLAPQTVKRTKINLLLLWLLALAAASYPAWFPESFHFYYMYFTFLFLPNISLHSGVDLSKAVGLFILILLPYLAMNVITIATAILIRRANQNAREQLSESSRVQEQIIRREKAVLTTLAIMKLGFTLTQVPTIIVLGLTYAGFSNSIAFIFMIYCALCNSAINVLIYRARDQEFKKFVAKVLGKTFRRRLTFRSSIPSNTRITSVV</sequence>